<evidence type="ECO:0000313" key="1">
    <source>
        <dbReference type="EMBL" id="GCA63316.1"/>
    </source>
</evidence>
<organism evidence="1 2">
    <name type="scientific">Kipferlia bialata</name>
    <dbReference type="NCBI Taxonomy" id="797122"/>
    <lineage>
        <taxon>Eukaryota</taxon>
        <taxon>Metamonada</taxon>
        <taxon>Carpediemonas-like organisms</taxon>
        <taxon>Kipferlia</taxon>
    </lineage>
</organism>
<gene>
    <name evidence="1" type="ORF">KIPB_009199</name>
</gene>
<protein>
    <submittedName>
        <fullName evidence="1">Uncharacterized protein</fullName>
    </submittedName>
</protein>
<reference evidence="1 2" key="1">
    <citation type="journal article" date="2018" name="PLoS ONE">
        <title>The draft genome of Kipferlia bialata reveals reductive genome evolution in fornicate parasites.</title>
        <authorList>
            <person name="Tanifuji G."/>
            <person name="Takabayashi S."/>
            <person name="Kume K."/>
            <person name="Takagi M."/>
            <person name="Nakayama T."/>
            <person name="Kamikawa R."/>
            <person name="Inagaki Y."/>
            <person name="Hashimoto T."/>
        </authorList>
    </citation>
    <scope>NUCLEOTIDE SEQUENCE [LARGE SCALE GENOMIC DNA]</scope>
    <source>
        <strain evidence="1">NY0173</strain>
    </source>
</reference>
<evidence type="ECO:0000313" key="2">
    <source>
        <dbReference type="Proteomes" id="UP000265618"/>
    </source>
</evidence>
<dbReference type="EMBL" id="BDIP01003052">
    <property type="protein sequence ID" value="GCA63316.1"/>
    <property type="molecule type" value="Genomic_DNA"/>
</dbReference>
<dbReference type="AlphaFoldDB" id="A0A391NTG5"/>
<keyword evidence="2" id="KW-1185">Reference proteome</keyword>
<accession>A0A391NTG5</accession>
<dbReference type="Proteomes" id="UP000265618">
    <property type="component" value="Unassembled WGS sequence"/>
</dbReference>
<feature type="non-terminal residue" evidence="1">
    <location>
        <position position="1"/>
    </location>
</feature>
<name>A0A391NTG5_9EUKA</name>
<comment type="caution">
    <text evidence="1">The sequence shown here is derived from an EMBL/GenBank/DDBJ whole genome shotgun (WGS) entry which is preliminary data.</text>
</comment>
<sequence>NHFYGLVKGKKAQINALAGRKLN</sequence>
<proteinExistence type="predicted"/>